<reference evidence="1 3" key="1">
    <citation type="journal article" date="2010" name="Stand. Genomic Sci.">
        <title>Complete genome sequence of Meiothermus ruber type strain (21).</title>
        <authorList>
            <person name="Tindall B.J."/>
            <person name="Sikorski J."/>
            <person name="Lucas S."/>
            <person name="Goltsman E."/>
            <person name="Copeland A."/>
            <person name="Glavina Del Rio T."/>
            <person name="Nolan M."/>
            <person name="Tice H."/>
            <person name="Cheng J.F."/>
            <person name="Han C."/>
            <person name="Pitluck S."/>
            <person name="Liolios K."/>
            <person name="Ivanova N."/>
            <person name="Mavromatis K."/>
            <person name="Ovchinnikova G."/>
            <person name="Pati A."/>
            <person name="Fahnrich R."/>
            <person name="Goodwin L."/>
            <person name="Chen A."/>
            <person name="Palaniappan K."/>
            <person name="Land M."/>
            <person name="Hauser L."/>
            <person name="Chang Y.J."/>
            <person name="Jeffries C.D."/>
            <person name="Rohde M."/>
            <person name="Goker M."/>
            <person name="Woyke T."/>
            <person name="Bristow J."/>
            <person name="Eisen J.A."/>
            <person name="Markowitz V."/>
            <person name="Hugenholtz P."/>
            <person name="Kyrpides N.C."/>
            <person name="Klenk H.P."/>
            <person name="Lapidus A."/>
        </authorList>
    </citation>
    <scope>NUCLEOTIDE SEQUENCE [LARGE SCALE GENOMIC DNA]</scope>
    <source>
        <strain evidence="3">ATCC 35948 / DSM 1279 / VKM B-1258 / 21</strain>
        <strain evidence="1">DSM 1279</strain>
    </source>
</reference>
<sequence>MYKVTTFRLLNARGVKVIRFTDLSDSAGRKLLDRGAIFDRSTADLAEEVSVSAIEPVIVEEHEFLPGDEILIPTARGWFLGRVAE</sequence>
<keyword evidence="3" id="KW-1185">Reference proteome</keyword>
<evidence type="ECO:0000313" key="2">
    <source>
        <dbReference type="EMBL" id="AGK03736.1"/>
    </source>
</evidence>
<protein>
    <submittedName>
        <fullName evidence="2">Uncharacterized protein</fullName>
    </submittedName>
</protein>
<evidence type="ECO:0000313" key="3">
    <source>
        <dbReference type="Proteomes" id="UP000006655"/>
    </source>
</evidence>
<dbReference type="AlphaFoldDB" id="D3PMV7"/>
<dbReference type="KEGG" id="mrb:Mrub_0507"/>
<dbReference type="Proteomes" id="UP000013026">
    <property type="component" value="Chromosome"/>
</dbReference>
<proteinExistence type="predicted"/>
<dbReference type="PATRIC" id="fig|504728.9.peg.448"/>
<name>D3PMV7_MEIRD</name>
<dbReference type="RefSeq" id="WP_013012801.1">
    <property type="nucleotide sequence ID" value="NC_013946.1"/>
</dbReference>
<dbReference type="KEGG" id="mre:K649_02160"/>
<dbReference type="Proteomes" id="UP000006655">
    <property type="component" value="Chromosome"/>
</dbReference>
<gene>
    <name evidence="1" type="ordered locus">Mrub_0507</name>
    <name evidence="2" type="ORF">K649_02160</name>
</gene>
<reference evidence="2 4" key="3">
    <citation type="submission" date="2013-04" db="EMBL/GenBank/DDBJ databases">
        <authorList>
            <person name="Chin J."/>
            <person name="Alexander D.H."/>
            <person name="Marks P."/>
            <person name="Korlach J."/>
            <person name="Clum A."/>
            <person name="Copeland A."/>
        </authorList>
    </citation>
    <scope>NUCLEOTIDE SEQUENCE [LARGE SCALE GENOMIC DNA]</scope>
    <source>
        <strain evidence="4">ATCC 35948 / DSM 1279 / VKM B-1258 / 21</strain>
        <strain evidence="2">DSM 1279</strain>
    </source>
</reference>
<accession>D3PMV7</accession>
<dbReference type="EMBL" id="CP005385">
    <property type="protein sequence ID" value="AGK03736.1"/>
    <property type="molecule type" value="Genomic_DNA"/>
</dbReference>
<dbReference type="STRING" id="504728.K649_02160"/>
<organism evidence="2 4">
    <name type="scientific">Meiothermus ruber (strain ATCC 35948 / DSM 1279 / VKM B-1258 / 21)</name>
    <name type="common">Thermus ruber</name>
    <dbReference type="NCBI Taxonomy" id="504728"/>
    <lineage>
        <taxon>Bacteria</taxon>
        <taxon>Thermotogati</taxon>
        <taxon>Deinococcota</taxon>
        <taxon>Deinococci</taxon>
        <taxon>Thermales</taxon>
        <taxon>Thermaceae</taxon>
        <taxon>Meiothermus</taxon>
    </lineage>
</organism>
<reference evidence="2" key="2">
    <citation type="submission" date="2013-04" db="EMBL/GenBank/DDBJ databases">
        <title>Non-Hybrid, Finished Microbial Genome Assemblies from Long-Read SMRT Sequencing Data.</title>
        <authorList>
            <person name="Klammer A."/>
            <person name="Drake J."/>
            <person name="Heiner C."/>
            <person name="Clum A."/>
            <person name="Copeland A."/>
            <person name="Huddleston J."/>
            <person name="Eichler E."/>
            <person name="Turner S.W."/>
        </authorList>
    </citation>
    <scope>NUCLEOTIDE SEQUENCE</scope>
    <source>
        <strain evidence="2">DSM 1279</strain>
    </source>
</reference>
<evidence type="ECO:0000313" key="1">
    <source>
        <dbReference type="EMBL" id="ADD27282.1"/>
    </source>
</evidence>
<evidence type="ECO:0000313" key="4">
    <source>
        <dbReference type="Proteomes" id="UP000013026"/>
    </source>
</evidence>
<dbReference type="EMBL" id="CP001743">
    <property type="protein sequence ID" value="ADD27282.1"/>
    <property type="molecule type" value="Genomic_DNA"/>
</dbReference>